<protein>
    <submittedName>
        <fullName evidence="4">Integrase, catalytic region</fullName>
    </submittedName>
</protein>
<evidence type="ECO:0000313" key="8">
    <source>
        <dbReference type="EMBL" id="CCE24236.1"/>
    </source>
</evidence>
<evidence type="ECO:0000313" key="7">
    <source>
        <dbReference type="EMBL" id="CCE24046.1"/>
    </source>
</evidence>
<dbReference type="InterPro" id="IPR012337">
    <property type="entry name" value="RNaseH-like_sf"/>
</dbReference>
<dbReference type="GO" id="GO:0015074">
    <property type="term" value="P:DNA integration"/>
    <property type="evidence" value="ECO:0007669"/>
    <property type="project" value="InterPro"/>
</dbReference>
<evidence type="ECO:0000313" key="15">
    <source>
        <dbReference type="EMBL" id="CCE25509.1"/>
    </source>
</evidence>
<dbReference type="PATRIC" id="fig|271065.3.peg.1160"/>
<dbReference type="InterPro" id="IPR050900">
    <property type="entry name" value="Transposase_IS3/IS150/IS904"/>
</dbReference>
<dbReference type="EMBL" id="FO082060">
    <property type="protein sequence ID" value="CCE21716.1"/>
    <property type="molecule type" value="Genomic_DNA"/>
</dbReference>
<dbReference type="Gene3D" id="3.30.420.10">
    <property type="entry name" value="Ribonuclease H-like superfamily/Ribonuclease H"/>
    <property type="match status" value="1"/>
</dbReference>
<dbReference type="Pfam" id="PF00665">
    <property type="entry name" value="rve"/>
    <property type="match status" value="1"/>
</dbReference>
<name>G4T1I7_META2</name>
<dbReference type="KEGG" id="mah:MEALZ_2675"/>
<feature type="domain" description="Integrase catalytic" evidence="1">
    <location>
        <begin position="129"/>
        <end position="294"/>
    </location>
</feature>
<reference evidence="4" key="1">
    <citation type="submission" date="2011-10" db="EMBL/GenBank/DDBJ databases">
        <authorList>
            <person name="Genoscope - CEA"/>
        </authorList>
    </citation>
    <scope>NUCLEOTIDE SEQUENCE</scope>
    <source>
        <strain evidence="4">20Z</strain>
    </source>
</reference>
<proteinExistence type="predicted"/>
<evidence type="ECO:0000313" key="4">
    <source>
        <dbReference type="EMBL" id="CCE22409.1"/>
    </source>
</evidence>
<dbReference type="KEGG" id="mah:MEALZ_1136"/>
<dbReference type="EMBL" id="FO082060">
    <property type="protein sequence ID" value="CCE24236.1"/>
    <property type="molecule type" value="Genomic_DNA"/>
</dbReference>
<dbReference type="KEGG" id="mah:MEALZ_2365"/>
<dbReference type="KEGG" id="mah:MEALZ_3994"/>
<dbReference type="EMBL" id="FO082060">
    <property type="protein sequence ID" value="CCE22827.1"/>
    <property type="molecule type" value="Genomic_DNA"/>
</dbReference>
<dbReference type="EMBL" id="FO082060">
    <property type="protein sequence ID" value="CCE22196.1"/>
    <property type="molecule type" value="Genomic_DNA"/>
</dbReference>
<dbReference type="KEGG" id="mah:MEALZ_2561"/>
<dbReference type="KEGG" id="mah:MEALZ_3843"/>
<evidence type="ECO:0000313" key="9">
    <source>
        <dbReference type="EMBL" id="CCE24253.1"/>
    </source>
</evidence>
<dbReference type="KEGG" id="mah:MEALZ_2636"/>
<dbReference type="EMBL" id="FO082060">
    <property type="protein sequence ID" value="CCE25498.1"/>
    <property type="molecule type" value="Genomic_DNA"/>
</dbReference>
<dbReference type="HOGENOM" id="CLU_043663_0_0_6"/>
<dbReference type="EMBL" id="FO082060">
    <property type="protein sequence ID" value="CCE22409.1"/>
    <property type="molecule type" value="Genomic_DNA"/>
</dbReference>
<dbReference type="EMBL" id="FO082060">
    <property type="protein sequence ID" value="CCE24046.1"/>
    <property type="molecule type" value="Genomic_DNA"/>
</dbReference>
<dbReference type="KEGG" id="mah:MEALZ_0012"/>
<evidence type="ECO:0000313" key="5">
    <source>
        <dbReference type="EMBL" id="CCE22827.1"/>
    </source>
</evidence>
<dbReference type="NCBIfam" id="NF033516">
    <property type="entry name" value="transpos_IS3"/>
    <property type="match status" value="1"/>
</dbReference>
<reference evidence="5 17" key="2">
    <citation type="journal article" date="2012" name="J. Bacteriol.">
        <title>Genome sequence of the haloalkaliphilic methanotrophic bacterium Methylomicrobium alcaliphilum 20Z.</title>
        <authorList>
            <person name="Vuilleumier S."/>
            <person name="Khmelenina V.N."/>
            <person name="Bringel F."/>
            <person name="Reshetnikov A.S."/>
            <person name="Lajus A."/>
            <person name="Mangenot S."/>
            <person name="Rouy Z."/>
            <person name="Op den Camp H.J."/>
            <person name="Jetten M.S."/>
            <person name="Dispirito A.A."/>
            <person name="Dunfield P."/>
            <person name="Klotz M.G."/>
            <person name="Semrau J.D."/>
            <person name="Stein L.Y."/>
            <person name="Barbe V."/>
            <person name="Medigue C."/>
            <person name="Trotsenko Y.A."/>
            <person name="Kalyuzhnaya M.G."/>
        </authorList>
    </citation>
    <scope>NUCLEOTIDE SEQUENCE [LARGE SCALE GENOMIC DNA]</scope>
    <source>
        <strain evidence="5">20Z</strain>
        <strain evidence="17">DSM 19304 / NCIMB 14124 / VKM B-2133 / 20Z</strain>
    </source>
</reference>
<evidence type="ECO:0000313" key="14">
    <source>
        <dbReference type="EMBL" id="CCE25498.1"/>
    </source>
</evidence>
<dbReference type="KEGG" id="mah:MEALZ_2133"/>
<dbReference type="PANTHER" id="PTHR46889">
    <property type="entry name" value="TRANSPOSASE INSF FOR INSERTION SEQUENCE IS3B-RELATED"/>
    <property type="match status" value="1"/>
</dbReference>
<dbReference type="EMBL" id="FO082060">
    <property type="protein sequence ID" value="CCE24350.1"/>
    <property type="molecule type" value="Genomic_DNA"/>
</dbReference>
<keyword evidence="17" id="KW-1185">Reference proteome</keyword>
<evidence type="ECO:0000313" key="3">
    <source>
        <dbReference type="EMBL" id="CCE22196.1"/>
    </source>
</evidence>
<organism evidence="17">
    <name type="scientific">Methylotuvimicrobium alcaliphilum (strain DSM 19304 / NCIMB 14124 / VKM B-2133 / 20Z)</name>
    <name type="common">Methylomicrobium alcaliphilum</name>
    <dbReference type="NCBI Taxonomy" id="1091494"/>
    <lineage>
        <taxon>Bacteria</taxon>
        <taxon>Pseudomonadati</taxon>
        <taxon>Pseudomonadota</taxon>
        <taxon>Gammaproteobacteria</taxon>
        <taxon>Methylococcales</taxon>
        <taxon>Methylococcaceae</taxon>
        <taxon>Methylotuvimicrobium</taxon>
    </lineage>
</organism>
<evidence type="ECO:0000313" key="12">
    <source>
        <dbReference type="EMBL" id="CCE24949.1"/>
    </source>
</evidence>
<dbReference type="KEGG" id="mah:MEALZ_3284"/>
<dbReference type="Proteomes" id="UP000008315">
    <property type="component" value="Chromosome"/>
</dbReference>
<dbReference type="EMBL" id="FO082060">
    <property type="protein sequence ID" value="CCE25650.1"/>
    <property type="molecule type" value="Genomic_DNA"/>
</dbReference>
<dbReference type="EMBL" id="FO082060">
    <property type="protein sequence ID" value="CCE23819.1"/>
    <property type="molecule type" value="Genomic_DNA"/>
</dbReference>
<evidence type="ECO:0000313" key="2">
    <source>
        <dbReference type="EMBL" id="CCE21716.1"/>
    </source>
</evidence>
<evidence type="ECO:0000313" key="13">
    <source>
        <dbReference type="EMBL" id="CCE25400.1"/>
    </source>
</evidence>
<dbReference type="PROSITE" id="PS50994">
    <property type="entry name" value="INTEGRASE"/>
    <property type="match status" value="1"/>
</dbReference>
<dbReference type="InterPro" id="IPR001584">
    <property type="entry name" value="Integrase_cat-core"/>
</dbReference>
<dbReference type="InterPro" id="IPR036397">
    <property type="entry name" value="RNaseH_sf"/>
</dbReference>
<accession>G4T1I7</accession>
<dbReference type="STRING" id="1091494.MEALZ_0012"/>
<dbReference type="KEGG" id="mah:MEALZ_0498"/>
<gene>
    <name evidence="2" type="ordered locus">MEALZ_0012</name>
    <name evidence="3" type="ordered locus">MEALZ_0498</name>
    <name evidence="4" type="ordered locus">MEALZ_0714</name>
    <name evidence="5" type="ordered locus">MEALZ_1136</name>
    <name evidence="6" type="ordered locus">MEALZ_2133</name>
    <name evidence="7" type="ordered locus">MEALZ_2365</name>
    <name evidence="8" type="ordered locus">MEALZ_2561</name>
    <name evidence="9" type="ordered locus">MEALZ_2578</name>
    <name evidence="10" type="ordered locus">MEALZ_2636</name>
    <name evidence="11" type="ordered locus">MEALZ_2675</name>
    <name evidence="12" type="ordered locus">MEALZ_3284</name>
    <name evidence="13" type="ordered locus">MEALZ_3744</name>
    <name evidence="14" type="ordered locus">MEALZ_3843</name>
    <name evidence="15" type="ordered locus">MEALZ_3854</name>
    <name evidence="16" type="ordered locus">MEALZ_3994</name>
</gene>
<evidence type="ECO:0000313" key="17">
    <source>
        <dbReference type="Proteomes" id="UP000008315"/>
    </source>
</evidence>
<dbReference type="InterPro" id="IPR048020">
    <property type="entry name" value="Transpos_IS3"/>
</dbReference>
<dbReference type="KEGG" id="mah:MEALZ_3744"/>
<dbReference type="GO" id="GO:0003676">
    <property type="term" value="F:nucleic acid binding"/>
    <property type="evidence" value="ECO:0007669"/>
    <property type="project" value="InterPro"/>
</dbReference>
<dbReference type="EMBL" id="FO082060">
    <property type="protein sequence ID" value="CCE24311.1"/>
    <property type="molecule type" value="Genomic_DNA"/>
</dbReference>
<evidence type="ECO:0000313" key="11">
    <source>
        <dbReference type="EMBL" id="CCE24350.1"/>
    </source>
</evidence>
<dbReference type="EMBL" id="FO082060">
    <property type="protein sequence ID" value="CCE25400.1"/>
    <property type="molecule type" value="Genomic_DNA"/>
</dbReference>
<dbReference type="KEGG" id="mah:MEALZ_3854"/>
<dbReference type="AlphaFoldDB" id="G4T1I7"/>
<dbReference type="EMBL" id="FO082060">
    <property type="protein sequence ID" value="CCE24949.1"/>
    <property type="molecule type" value="Genomic_DNA"/>
</dbReference>
<evidence type="ECO:0000313" key="10">
    <source>
        <dbReference type="EMBL" id="CCE24311.1"/>
    </source>
</evidence>
<dbReference type="PANTHER" id="PTHR46889:SF5">
    <property type="entry name" value="INTEGRASE PROTEIN"/>
    <property type="match status" value="1"/>
</dbReference>
<evidence type="ECO:0000313" key="6">
    <source>
        <dbReference type="EMBL" id="CCE23819.1"/>
    </source>
</evidence>
<evidence type="ECO:0000259" key="1">
    <source>
        <dbReference type="PROSITE" id="PS50994"/>
    </source>
</evidence>
<sequence length="348" mass="39846">MRDSSPHRESIMKATLELSREVGVKAACEALNFNRASFYRAQQDRSSWPVERPRPPLALSTDEELHVLAHLHSERFMDCSPYQVYAALLDEGVYLCSISTLYRILVRHQEVRERRNQLRRPNYTKPELLATAPNQVWSWDITKLKGPAKWTYFYLYVIIDIFSRCVVGWMVAHRESTELAKRLIGESCTRQTIREGQLTIHADRGSSMTSKGVEQLLADLGVTKTHSRPHVSNDNPYSEAQFKTLKYRPGFPAQFGAIEDARSFCGTFFDWYNHDHYHSGIALLTPASVHSGQAVEIVTQRTQVLHAAFERNPERFKNRQPHAQAVPEAAWINPPPSRTANEALDQEN</sequence>
<dbReference type="EMBL" id="FO082060">
    <property type="protein sequence ID" value="CCE25509.1"/>
    <property type="molecule type" value="Genomic_DNA"/>
</dbReference>
<dbReference type="EMBL" id="FO082060">
    <property type="protein sequence ID" value="CCE24253.1"/>
    <property type="molecule type" value="Genomic_DNA"/>
</dbReference>
<evidence type="ECO:0000313" key="16">
    <source>
        <dbReference type="EMBL" id="CCE25650.1"/>
    </source>
</evidence>
<dbReference type="KEGG" id="mah:MEALZ_2578"/>
<dbReference type="KEGG" id="mah:MEALZ_0714"/>
<dbReference type="SUPFAM" id="SSF53098">
    <property type="entry name" value="Ribonuclease H-like"/>
    <property type="match status" value="1"/>
</dbReference>